<feature type="domain" description="Cytochrome c" evidence="5">
    <location>
        <begin position="48"/>
        <end position="145"/>
    </location>
</feature>
<dbReference type="EMBL" id="CP071518">
    <property type="protein sequence ID" value="QSX77864.1"/>
    <property type="molecule type" value="Genomic_DNA"/>
</dbReference>
<evidence type="ECO:0000313" key="7">
    <source>
        <dbReference type="Proteomes" id="UP000639274"/>
    </source>
</evidence>
<dbReference type="Pfam" id="PF00034">
    <property type="entry name" value="Cytochrom_C"/>
    <property type="match status" value="2"/>
</dbReference>
<evidence type="ECO:0000256" key="3">
    <source>
        <dbReference type="ARBA" id="ARBA00023004"/>
    </source>
</evidence>
<dbReference type="PANTHER" id="PTHR35008:SF8">
    <property type="entry name" value="ALCOHOL DEHYDROGENASE CYTOCHROME C SUBUNIT"/>
    <property type="match status" value="1"/>
</dbReference>
<dbReference type="Proteomes" id="UP000639274">
    <property type="component" value="Chromosome"/>
</dbReference>
<dbReference type="Gene3D" id="1.10.760.10">
    <property type="entry name" value="Cytochrome c-like domain"/>
    <property type="match status" value="2"/>
</dbReference>
<dbReference type="PROSITE" id="PS51007">
    <property type="entry name" value="CYTC"/>
    <property type="match status" value="2"/>
</dbReference>
<dbReference type="GO" id="GO:0020037">
    <property type="term" value="F:heme binding"/>
    <property type="evidence" value="ECO:0007669"/>
    <property type="project" value="InterPro"/>
</dbReference>
<dbReference type="PANTHER" id="PTHR35008">
    <property type="entry name" value="BLL4482 PROTEIN-RELATED"/>
    <property type="match status" value="1"/>
</dbReference>
<dbReference type="KEGG" id="lsf:I8J32_014210"/>
<dbReference type="GO" id="GO:0046872">
    <property type="term" value="F:metal ion binding"/>
    <property type="evidence" value="ECO:0007669"/>
    <property type="project" value="UniProtKB-KW"/>
</dbReference>
<organism evidence="6 7">
    <name type="scientific">Agrilutibacter solisilvae</name>
    <dbReference type="NCBI Taxonomy" id="2763317"/>
    <lineage>
        <taxon>Bacteria</taxon>
        <taxon>Pseudomonadati</taxon>
        <taxon>Pseudomonadota</taxon>
        <taxon>Gammaproteobacteria</taxon>
        <taxon>Lysobacterales</taxon>
        <taxon>Lysobacteraceae</taxon>
        <taxon>Agrilutibacter</taxon>
    </lineage>
</organism>
<proteinExistence type="predicted"/>
<dbReference type="InterPro" id="IPR036909">
    <property type="entry name" value="Cyt_c-like_dom_sf"/>
</dbReference>
<keyword evidence="7" id="KW-1185">Reference proteome</keyword>
<protein>
    <submittedName>
        <fullName evidence="6">C-type cytochrome</fullName>
    </submittedName>
</protein>
<sequence>MKWVAMVVGVAVLAAGTLVAVSWALTGRALERTYAINDPPLKITRDAGTLARGEHLFATRGCADCHGRQGEGRVLIDEPGLMRVVPTNLTRAVHVPAYTDDALAAAIRHGVRPDGTPLMIMPTGDYAQLDDQDVGALVLYMRTLPMRANDPGRSVVGPIGRVLHTLGKLPLLPAESVDHAPRLRQAPPVAPTVEYGRYVAQVCTGCHRSDFTGGLVVEPGTPPSANLTPHATGLADWSETDFLRLMHTGLRPDGRAVDPMMPWRSYSRMEDVELRAVWAYLASLEPVPGGGGGAGK</sequence>
<keyword evidence="2 4" id="KW-0479">Metal-binding</keyword>
<dbReference type="GO" id="GO:0009055">
    <property type="term" value="F:electron transfer activity"/>
    <property type="evidence" value="ECO:0007669"/>
    <property type="project" value="InterPro"/>
</dbReference>
<accession>A0A974XY47</accession>
<keyword evidence="1 4" id="KW-0349">Heme</keyword>
<keyword evidence="3 4" id="KW-0408">Iron</keyword>
<dbReference type="RefSeq" id="WP_200615721.1">
    <property type="nucleotide sequence ID" value="NZ_CP071518.1"/>
</dbReference>
<name>A0A974XY47_9GAMM</name>
<evidence type="ECO:0000256" key="1">
    <source>
        <dbReference type="ARBA" id="ARBA00022617"/>
    </source>
</evidence>
<evidence type="ECO:0000313" key="6">
    <source>
        <dbReference type="EMBL" id="QSX77864.1"/>
    </source>
</evidence>
<reference evidence="6 7" key="1">
    <citation type="submission" date="2021-03" db="EMBL/GenBank/DDBJ databases">
        <title>Lysobacter sp. nov. isolated from soil of gangwondo yeongwol, south Korea.</title>
        <authorList>
            <person name="Kim K.R."/>
            <person name="Kim K.H."/>
            <person name="Jeon C.O."/>
        </authorList>
    </citation>
    <scope>NUCLEOTIDE SEQUENCE [LARGE SCALE GENOMIC DNA]</scope>
    <source>
        <strain evidence="6 7">R19</strain>
    </source>
</reference>
<evidence type="ECO:0000256" key="2">
    <source>
        <dbReference type="ARBA" id="ARBA00022723"/>
    </source>
</evidence>
<evidence type="ECO:0000256" key="4">
    <source>
        <dbReference type="PROSITE-ProRule" id="PRU00433"/>
    </source>
</evidence>
<gene>
    <name evidence="6" type="ORF">I8J32_014210</name>
</gene>
<feature type="domain" description="Cytochrome c" evidence="5">
    <location>
        <begin position="191"/>
        <end position="285"/>
    </location>
</feature>
<evidence type="ECO:0000259" key="5">
    <source>
        <dbReference type="PROSITE" id="PS51007"/>
    </source>
</evidence>
<dbReference type="SUPFAM" id="SSF46626">
    <property type="entry name" value="Cytochrome c"/>
    <property type="match status" value="2"/>
</dbReference>
<dbReference type="InterPro" id="IPR009056">
    <property type="entry name" value="Cyt_c-like_dom"/>
</dbReference>
<dbReference type="InterPro" id="IPR051459">
    <property type="entry name" value="Cytochrome_c-type_DH"/>
</dbReference>
<dbReference type="AlphaFoldDB" id="A0A974XY47"/>